<evidence type="ECO:0000259" key="1">
    <source>
        <dbReference type="Pfam" id="PF05076"/>
    </source>
</evidence>
<dbReference type="InParanoid" id="A0A7R8V569"/>
<dbReference type="GO" id="GO:0005737">
    <property type="term" value="C:cytoplasm"/>
    <property type="evidence" value="ECO:0007669"/>
    <property type="project" value="TreeGrafter"/>
</dbReference>
<feature type="domain" description="Suppressor of fused-like" evidence="1">
    <location>
        <begin position="46"/>
        <end position="229"/>
    </location>
</feature>
<dbReference type="EMBL" id="LR899014">
    <property type="protein sequence ID" value="CAD7093065.1"/>
    <property type="molecule type" value="Genomic_DNA"/>
</dbReference>
<dbReference type="InterPro" id="IPR007768">
    <property type="entry name" value="Suppressor_of_fused"/>
</dbReference>
<dbReference type="GO" id="GO:0005634">
    <property type="term" value="C:nucleus"/>
    <property type="evidence" value="ECO:0007669"/>
    <property type="project" value="TreeGrafter"/>
</dbReference>
<protein>
    <recommendedName>
        <fullName evidence="5">Suppressor of fused homolog</fullName>
    </recommendedName>
</protein>
<reference evidence="3 4" key="1">
    <citation type="submission" date="2020-11" db="EMBL/GenBank/DDBJ databases">
        <authorList>
            <person name="Wallbank WR R."/>
            <person name="Pardo Diaz C."/>
            <person name="Kozak K."/>
            <person name="Martin S."/>
            <person name="Jiggins C."/>
            <person name="Moest M."/>
            <person name="Warren A I."/>
            <person name="Generalovic N T."/>
            <person name="Byers J.R.P. K."/>
            <person name="Montejo-Kovacevich G."/>
            <person name="Yen C E."/>
        </authorList>
    </citation>
    <scope>NUCLEOTIDE SEQUENCE [LARGE SCALE GENOMIC DNA]</scope>
</reference>
<dbReference type="Gene3D" id="3.30.1360.230">
    <property type="entry name" value="Sufu, C-terminal domain"/>
    <property type="match status" value="1"/>
</dbReference>
<dbReference type="Pfam" id="PF05076">
    <property type="entry name" value="SUFU"/>
    <property type="match status" value="1"/>
</dbReference>
<dbReference type="SUPFAM" id="SSF103359">
    <property type="entry name" value="Suppressor of Fused, N-terminal domain"/>
    <property type="match status" value="1"/>
</dbReference>
<accession>A0A7R8V569</accession>
<dbReference type="InterPro" id="IPR024314">
    <property type="entry name" value="SUFU_C"/>
</dbReference>
<dbReference type="OMA" id="CQIVGVT"/>
<dbReference type="InterPro" id="IPR020941">
    <property type="entry name" value="SUFU-like_domain"/>
</dbReference>
<evidence type="ECO:0000259" key="2">
    <source>
        <dbReference type="Pfam" id="PF12470"/>
    </source>
</evidence>
<keyword evidence="4" id="KW-1185">Reference proteome</keyword>
<dbReference type="InterPro" id="IPR016591">
    <property type="entry name" value="Suppressor_of_fused_euk"/>
</dbReference>
<feature type="domain" description="Suppressor of fused C-terminal" evidence="2">
    <location>
        <begin position="243"/>
        <end position="432"/>
    </location>
</feature>
<dbReference type="OrthoDB" id="10038834at2759"/>
<dbReference type="PANTHER" id="PTHR10928">
    <property type="entry name" value="SUPPRESSOR OF FUSED"/>
    <property type="match status" value="1"/>
</dbReference>
<dbReference type="Proteomes" id="UP000594454">
    <property type="component" value="Chromosome 6"/>
</dbReference>
<dbReference type="FunFam" id="3.30.1360.230:FF:000003">
    <property type="entry name" value="Suppressor of fused homolog"/>
    <property type="match status" value="1"/>
</dbReference>
<organism evidence="3 4">
    <name type="scientific">Hermetia illucens</name>
    <name type="common">Black soldier fly</name>
    <dbReference type="NCBI Taxonomy" id="343691"/>
    <lineage>
        <taxon>Eukaryota</taxon>
        <taxon>Metazoa</taxon>
        <taxon>Ecdysozoa</taxon>
        <taxon>Arthropoda</taxon>
        <taxon>Hexapoda</taxon>
        <taxon>Insecta</taxon>
        <taxon>Pterygota</taxon>
        <taxon>Neoptera</taxon>
        <taxon>Endopterygota</taxon>
        <taxon>Diptera</taxon>
        <taxon>Brachycera</taxon>
        <taxon>Stratiomyomorpha</taxon>
        <taxon>Stratiomyidae</taxon>
        <taxon>Hermetiinae</taxon>
        <taxon>Hermetia</taxon>
    </lineage>
</organism>
<evidence type="ECO:0008006" key="5">
    <source>
        <dbReference type="Google" id="ProtNLM"/>
    </source>
</evidence>
<name>A0A7R8V569_HERIL</name>
<dbReference type="PANTHER" id="PTHR10928:SF2">
    <property type="entry name" value="SUPPRESSOR OF FUSED HOMOLOG"/>
    <property type="match status" value="1"/>
</dbReference>
<dbReference type="Pfam" id="PF12470">
    <property type="entry name" value="SUFU_C"/>
    <property type="match status" value="1"/>
</dbReference>
<dbReference type="InterPro" id="IPR038489">
    <property type="entry name" value="SUFU_C_sf"/>
</dbReference>
<dbReference type="FunCoup" id="A0A7R8V569">
    <property type="interactions" value="930"/>
</dbReference>
<sequence>MSSATDAKFPTIPPGLRALIDQCQAIYPDQTNPLQVTTVLKYWLGGQDPLDYISMYSNKGDPERGIPPHWHYVSFGLSDLHGDGRVHVSEASNKEDPISGMGFELTFRLTKTTSNGNQSDKPPTWPANLLQALARYCFQTGNRLFAGDNVPWKRPLDGANWKIQHLLIADDAQLARTRTPFGWVDFCQIVGVTDEELDQASRWNGKGVLNILKREAATGGDWLVTDVRRTQSVFELFPETLQQLQDDLEKEGSDLAGINAEFTFREIGKNKFKTEIDSGIVIEKSDGVESKPDIMSFNTSNSLSSSLHKSYPVGYQPSNIIPLDGIELTFAPYAAKFLMLAVKDRIRHGRHFTFKSRNLALTFVSETVTGSAVSKEFPYGVIGYWVQVLLPNDLVPRMMTEFSRLKTSVDDEEEECRREIFDFPDKNLRIIIEKPENIHGIMKAVAL</sequence>
<dbReference type="PIRSF" id="PIRSF011844">
    <property type="entry name" value="Suppressor_of_fused_protein"/>
    <property type="match status" value="1"/>
</dbReference>
<evidence type="ECO:0000313" key="4">
    <source>
        <dbReference type="Proteomes" id="UP000594454"/>
    </source>
</evidence>
<dbReference type="AlphaFoldDB" id="A0A7R8V569"/>
<dbReference type="InterPro" id="IPR037181">
    <property type="entry name" value="SUFU_N"/>
</dbReference>
<proteinExistence type="predicted"/>
<evidence type="ECO:0000313" key="3">
    <source>
        <dbReference type="EMBL" id="CAD7093065.1"/>
    </source>
</evidence>
<gene>
    <name evidence="3" type="ORF">HERILL_LOCUS15375</name>
</gene>